<sequence length="170" mass="18030">MSMNMQAASTVMPLEYPQSVAVYATYAEAQKAVDHLADNGFPVQNLCIVGTDLKQVERVLGRRTWGSVLASGAISGLGTGLLFALLLSFLPTGYSMTSALVIGLTMGVMMGLLSAVMAQAATRGQRDFASVQAIVATRYEVLAEHKVIDQARRMLGVGVPQVWPPSQPAS</sequence>
<dbReference type="InterPro" id="IPR025889">
    <property type="entry name" value="GSP17M-like_dom"/>
</dbReference>
<reference evidence="4" key="1">
    <citation type="journal article" date="2019" name="Int. J. Syst. Evol. Microbiol.">
        <title>The Global Catalogue of Microorganisms (GCM) 10K type strain sequencing project: providing services to taxonomists for standard genome sequencing and annotation.</title>
        <authorList>
            <consortium name="The Broad Institute Genomics Platform"/>
            <consortium name="The Broad Institute Genome Sequencing Center for Infectious Disease"/>
            <person name="Wu L."/>
            <person name="Ma J."/>
        </authorList>
    </citation>
    <scope>NUCLEOTIDE SEQUENCE [LARGE SCALE GENOMIC DNA]</scope>
    <source>
        <strain evidence="4">CGMCC 1.15277</strain>
    </source>
</reference>
<evidence type="ECO:0000259" key="2">
    <source>
        <dbReference type="Pfam" id="PF11181"/>
    </source>
</evidence>
<feature type="domain" description="General stress protein 17M-like" evidence="2">
    <location>
        <begin position="18"/>
        <end position="88"/>
    </location>
</feature>
<dbReference type="Proteomes" id="UP001596266">
    <property type="component" value="Unassembled WGS sequence"/>
</dbReference>
<keyword evidence="1" id="KW-1133">Transmembrane helix</keyword>
<dbReference type="EMBL" id="JBHSUA010000020">
    <property type="protein sequence ID" value="MFC6397476.1"/>
    <property type="molecule type" value="Genomic_DNA"/>
</dbReference>
<dbReference type="RefSeq" id="WP_343885770.1">
    <property type="nucleotide sequence ID" value="NZ_BAAAKI010000010.1"/>
</dbReference>
<gene>
    <name evidence="3" type="ORF">ACFP57_10855</name>
</gene>
<evidence type="ECO:0000313" key="4">
    <source>
        <dbReference type="Proteomes" id="UP001596266"/>
    </source>
</evidence>
<protein>
    <submittedName>
        <fullName evidence="3">General stress protein</fullName>
    </submittedName>
</protein>
<keyword evidence="1" id="KW-0812">Transmembrane</keyword>
<keyword evidence="1" id="KW-0472">Membrane</keyword>
<feature type="transmembrane region" description="Helical" evidence="1">
    <location>
        <begin position="96"/>
        <end position="118"/>
    </location>
</feature>
<evidence type="ECO:0000256" key="1">
    <source>
        <dbReference type="SAM" id="Phobius"/>
    </source>
</evidence>
<organism evidence="3 4">
    <name type="scientific">Luteococcus sanguinis</name>
    <dbReference type="NCBI Taxonomy" id="174038"/>
    <lineage>
        <taxon>Bacteria</taxon>
        <taxon>Bacillati</taxon>
        <taxon>Actinomycetota</taxon>
        <taxon>Actinomycetes</taxon>
        <taxon>Propionibacteriales</taxon>
        <taxon>Propionibacteriaceae</taxon>
        <taxon>Luteococcus</taxon>
    </lineage>
</organism>
<proteinExistence type="predicted"/>
<comment type="caution">
    <text evidence="3">The sequence shown here is derived from an EMBL/GenBank/DDBJ whole genome shotgun (WGS) entry which is preliminary data.</text>
</comment>
<dbReference type="Pfam" id="PF11181">
    <property type="entry name" value="YflT"/>
    <property type="match status" value="1"/>
</dbReference>
<feature type="transmembrane region" description="Helical" evidence="1">
    <location>
        <begin position="68"/>
        <end position="90"/>
    </location>
</feature>
<accession>A0ABW1X2U3</accession>
<keyword evidence="4" id="KW-1185">Reference proteome</keyword>
<name>A0ABW1X2U3_9ACTN</name>
<evidence type="ECO:0000313" key="3">
    <source>
        <dbReference type="EMBL" id="MFC6397476.1"/>
    </source>
</evidence>